<dbReference type="Proteomes" id="UP000276133">
    <property type="component" value="Unassembled WGS sequence"/>
</dbReference>
<reference evidence="1 2" key="1">
    <citation type="journal article" date="2018" name="Sci. Rep.">
        <title>Genomic signatures of local adaptation to the degree of environmental predictability in rotifers.</title>
        <authorList>
            <person name="Franch-Gras L."/>
            <person name="Hahn C."/>
            <person name="Garcia-Roger E.M."/>
            <person name="Carmona M.J."/>
            <person name="Serra M."/>
            <person name="Gomez A."/>
        </authorList>
    </citation>
    <scope>NUCLEOTIDE SEQUENCE [LARGE SCALE GENOMIC DNA]</scope>
    <source>
        <strain evidence="1">HYR1</strain>
    </source>
</reference>
<organism evidence="1 2">
    <name type="scientific">Brachionus plicatilis</name>
    <name type="common">Marine rotifer</name>
    <name type="synonym">Brachionus muelleri</name>
    <dbReference type="NCBI Taxonomy" id="10195"/>
    <lineage>
        <taxon>Eukaryota</taxon>
        <taxon>Metazoa</taxon>
        <taxon>Spiralia</taxon>
        <taxon>Gnathifera</taxon>
        <taxon>Rotifera</taxon>
        <taxon>Eurotatoria</taxon>
        <taxon>Monogononta</taxon>
        <taxon>Pseudotrocha</taxon>
        <taxon>Ploima</taxon>
        <taxon>Brachionidae</taxon>
        <taxon>Brachionus</taxon>
    </lineage>
</organism>
<protein>
    <submittedName>
        <fullName evidence="1">Uncharacterized protein</fullName>
    </submittedName>
</protein>
<comment type="caution">
    <text evidence="1">The sequence shown here is derived from an EMBL/GenBank/DDBJ whole genome shotgun (WGS) entry which is preliminary data.</text>
</comment>
<name>A0A3M7RLZ6_BRAPC</name>
<keyword evidence="2" id="KW-1185">Reference proteome</keyword>
<evidence type="ECO:0000313" key="1">
    <source>
        <dbReference type="EMBL" id="RNA24489.1"/>
    </source>
</evidence>
<dbReference type="EMBL" id="REGN01003113">
    <property type="protein sequence ID" value="RNA24489.1"/>
    <property type="molecule type" value="Genomic_DNA"/>
</dbReference>
<evidence type="ECO:0000313" key="2">
    <source>
        <dbReference type="Proteomes" id="UP000276133"/>
    </source>
</evidence>
<dbReference type="AlphaFoldDB" id="A0A3M7RLZ6"/>
<gene>
    <name evidence="1" type="ORF">BpHYR1_048617</name>
</gene>
<proteinExistence type="predicted"/>
<accession>A0A3M7RLZ6</accession>
<sequence length="129" mass="14808">MILILFECFIDSARRINISISILLGPLINQSTLYTHSLHQFHTNHNYKIDSIGLFPSTLFLNLISKKGETKYAAQCCNKEDCSQVTRLMTLNANQQNNRNLLIVLETKSNQQTYLEQISSARLRTQFEA</sequence>